<evidence type="ECO:0008006" key="4">
    <source>
        <dbReference type="Google" id="ProtNLM"/>
    </source>
</evidence>
<dbReference type="KEGG" id="mno:Mnod_8032"/>
<dbReference type="RefSeq" id="WP_012631228.1">
    <property type="nucleotide sequence ID" value="NC_011887.1"/>
</dbReference>
<dbReference type="EMBL" id="CP001351">
    <property type="protein sequence ID" value="ACL63026.1"/>
    <property type="molecule type" value="Genomic_DNA"/>
</dbReference>
<dbReference type="Proteomes" id="UP000008207">
    <property type="component" value="Plasmid pMNOD02"/>
</dbReference>
<evidence type="ECO:0000256" key="1">
    <source>
        <dbReference type="SAM" id="MobiDB-lite"/>
    </source>
</evidence>
<keyword evidence="2" id="KW-0614">Plasmid</keyword>
<proteinExistence type="predicted"/>
<sequence length="201" mass="22118">MIASGFPAARRPGLRPIWLRLRSPLLLVLPGLLAAAALGAVALAWRDIAANRTIAALEAGKDAAVASGALPEVLLARIRFLARRERFEEAEPLTDALDRRGPARLRGEARRVLGDARLRQAFGRLEAGDLEKAGPLVVLAREAYRRALTLRPDDWDAKYNLDVASRLVRDFPERGRTEGEEMPADPRKIWTDIPGQPRGLP</sequence>
<feature type="region of interest" description="Disordered" evidence="1">
    <location>
        <begin position="173"/>
        <end position="201"/>
    </location>
</feature>
<dbReference type="InterPro" id="IPR011990">
    <property type="entry name" value="TPR-like_helical_dom_sf"/>
</dbReference>
<dbReference type="SUPFAM" id="SSF48452">
    <property type="entry name" value="TPR-like"/>
    <property type="match status" value="1"/>
</dbReference>
<geneLocation type="plasmid" evidence="2 3">
    <name>pMNOD02</name>
</geneLocation>
<dbReference type="OrthoDB" id="5567017at2"/>
<reference evidence="3" key="1">
    <citation type="submission" date="2009-01" db="EMBL/GenBank/DDBJ databases">
        <title>Complete sequence of plasmid 2 of Methylobacterium nodulans ORS 2060.</title>
        <authorList>
            <consortium name="US DOE Joint Genome Institute"/>
            <person name="Lucas S."/>
            <person name="Copeland A."/>
            <person name="Lapidus A."/>
            <person name="Glavina del Rio T."/>
            <person name="Dalin E."/>
            <person name="Tice H."/>
            <person name="Bruce D."/>
            <person name="Goodwin L."/>
            <person name="Pitluck S."/>
            <person name="Sims D."/>
            <person name="Brettin T."/>
            <person name="Detter J.C."/>
            <person name="Han C."/>
            <person name="Larimer F."/>
            <person name="Land M."/>
            <person name="Hauser L."/>
            <person name="Kyrpides N."/>
            <person name="Ivanova N."/>
            <person name="Marx C.J."/>
            <person name="Richardson P."/>
        </authorList>
    </citation>
    <scope>NUCLEOTIDE SEQUENCE [LARGE SCALE GENOMIC DNA]</scope>
    <source>
        <strain evidence="3">LMG 21967 / CNCM I-2342 / ORS 2060</strain>
        <plasmid evidence="3">Plasmid pMNOD02</plasmid>
    </source>
</reference>
<accession>B8IWY5</accession>
<keyword evidence="3" id="KW-1185">Reference proteome</keyword>
<dbReference type="HOGENOM" id="CLU_114479_0_0_5"/>
<gene>
    <name evidence="2" type="ordered locus">Mnod_8032</name>
</gene>
<name>B8IWY5_METNO</name>
<dbReference type="Gene3D" id="1.25.40.10">
    <property type="entry name" value="Tetratricopeptide repeat domain"/>
    <property type="match status" value="1"/>
</dbReference>
<organism evidence="2 3">
    <name type="scientific">Methylobacterium nodulans (strain LMG 21967 / CNCM I-2342 / ORS 2060)</name>
    <dbReference type="NCBI Taxonomy" id="460265"/>
    <lineage>
        <taxon>Bacteria</taxon>
        <taxon>Pseudomonadati</taxon>
        <taxon>Pseudomonadota</taxon>
        <taxon>Alphaproteobacteria</taxon>
        <taxon>Hyphomicrobiales</taxon>
        <taxon>Methylobacteriaceae</taxon>
        <taxon>Methylobacterium</taxon>
    </lineage>
</organism>
<protein>
    <recommendedName>
        <fullName evidence="4">MxaK protein</fullName>
    </recommendedName>
</protein>
<evidence type="ECO:0000313" key="3">
    <source>
        <dbReference type="Proteomes" id="UP000008207"/>
    </source>
</evidence>
<feature type="compositionally biased region" description="Basic and acidic residues" evidence="1">
    <location>
        <begin position="173"/>
        <end position="190"/>
    </location>
</feature>
<dbReference type="AlphaFoldDB" id="B8IWY5"/>
<evidence type="ECO:0000313" key="2">
    <source>
        <dbReference type="EMBL" id="ACL63026.1"/>
    </source>
</evidence>